<dbReference type="InterPro" id="IPR038254">
    <property type="entry name" value="KIN17_WH-like_sf"/>
</dbReference>
<dbReference type="InterPro" id="IPR037321">
    <property type="entry name" value="KIN17-like"/>
</dbReference>
<reference evidence="3 4" key="1">
    <citation type="submission" date="2024-04" db="EMBL/GenBank/DDBJ databases">
        <title>Symmetric and asymmetric DNA N6-adenine methylation regulates different biological responses in Mucorales.</title>
        <authorList>
            <consortium name="Lawrence Berkeley National Laboratory"/>
            <person name="Lax C."/>
            <person name="Mondo S.J."/>
            <person name="Osorio-Concepcion M."/>
            <person name="Muszewska A."/>
            <person name="Corrochano-Luque M."/>
            <person name="Gutierrez G."/>
            <person name="Riley R."/>
            <person name="Lipzen A."/>
            <person name="Guo J."/>
            <person name="Hundley H."/>
            <person name="Amirebrahimi M."/>
            <person name="Ng V."/>
            <person name="Lorenzo-Gutierrez D."/>
            <person name="Binder U."/>
            <person name="Yang J."/>
            <person name="Song Y."/>
            <person name="Canovas D."/>
            <person name="Navarro E."/>
            <person name="Freitag M."/>
            <person name="Gabaldon T."/>
            <person name="Grigoriev I.V."/>
            <person name="Corrochano L.M."/>
            <person name="Nicolas F.E."/>
            <person name="Garre V."/>
        </authorList>
    </citation>
    <scope>NUCLEOTIDE SEQUENCE [LARGE SCALE GENOMIC DNA]</scope>
    <source>
        <strain evidence="3 4">L51</strain>
    </source>
</reference>
<feature type="region of interest" description="Disordered" evidence="1">
    <location>
        <begin position="251"/>
        <end position="278"/>
    </location>
</feature>
<keyword evidence="3" id="KW-0238">DNA-binding</keyword>
<dbReference type="Gene3D" id="1.10.10.2030">
    <property type="entry name" value="DNA/RNA-binding protein Kin17, conserved domain"/>
    <property type="match status" value="1"/>
</dbReference>
<evidence type="ECO:0000256" key="1">
    <source>
        <dbReference type="SAM" id="MobiDB-lite"/>
    </source>
</evidence>
<proteinExistence type="predicted"/>
<dbReference type="Pfam" id="PF25095">
    <property type="entry name" value="C2H2-zf_KIN17"/>
    <property type="match status" value="1"/>
</dbReference>
<feature type="compositionally biased region" description="Basic and acidic residues" evidence="1">
    <location>
        <begin position="176"/>
        <end position="202"/>
    </location>
</feature>
<dbReference type="InterPro" id="IPR019447">
    <property type="entry name" value="DNA/RNA-bd_Kin17_WH-like_dom"/>
</dbReference>
<feature type="domain" description="C2H2-type" evidence="2">
    <location>
        <begin position="28"/>
        <end position="50"/>
    </location>
</feature>
<accession>A0ABR3ARW2</accession>
<evidence type="ECO:0000313" key="4">
    <source>
        <dbReference type="Proteomes" id="UP001448207"/>
    </source>
</evidence>
<sequence>MGKDGFLTAKAIGNRIKSKGLLKLKFYCQVCEKACRDENGFKCHTMSESHQRQMLLVAENPAKYVDSYSDQFKSDFLSILSRRHGTKRIFANQVYQEYISDREHLHMNATKWTSLSEFVKYLGRESICHVDETEKGWYITWIDNSPKALERQAAIQKLERAQKDDDDREQQQLQKQIDRASKLAEERGLLEQKSGELKREDEQGKIKLNMSMKLTAPPSSGINTGPTKPGGAKMKMMMGGMKSLSGAKTLGAKTAGGIPEKKQSSVHNTKKAGFSFGL</sequence>
<comment type="caution">
    <text evidence="3">The sequence shown here is derived from an EMBL/GenBank/DDBJ whole genome shotgun (WGS) entry which is preliminary data.</text>
</comment>
<dbReference type="InterPro" id="IPR036236">
    <property type="entry name" value="Znf_C2H2_sf"/>
</dbReference>
<protein>
    <submittedName>
        <fullName evidence="3">Domain of Kin17 curved DNA-binding protein-domain-containing protein</fullName>
    </submittedName>
</protein>
<dbReference type="PROSITE" id="PS00028">
    <property type="entry name" value="ZINC_FINGER_C2H2_1"/>
    <property type="match status" value="1"/>
</dbReference>
<evidence type="ECO:0000313" key="3">
    <source>
        <dbReference type="EMBL" id="KAL0079830.1"/>
    </source>
</evidence>
<keyword evidence="4" id="KW-1185">Reference proteome</keyword>
<dbReference type="GO" id="GO:0003677">
    <property type="term" value="F:DNA binding"/>
    <property type="evidence" value="ECO:0007669"/>
    <property type="project" value="UniProtKB-KW"/>
</dbReference>
<dbReference type="PANTHER" id="PTHR12805">
    <property type="entry name" value="KIN17 KIN, ANTIGENIC DETERMINANT OF RECA PROTEIN HOMOLOG"/>
    <property type="match status" value="1"/>
</dbReference>
<dbReference type="InterPro" id="IPR056767">
    <property type="entry name" value="C2H2-Znf_KIN17"/>
</dbReference>
<organism evidence="3 4">
    <name type="scientific">Phycomyces blakesleeanus</name>
    <dbReference type="NCBI Taxonomy" id="4837"/>
    <lineage>
        <taxon>Eukaryota</taxon>
        <taxon>Fungi</taxon>
        <taxon>Fungi incertae sedis</taxon>
        <taxon>Mucoromycota</taxon>
        <taxon>Mucoromycotina</taxon>
        <taxon>Mucoromycetes</taxon>
        <taxon>Mucorales</taxon>
        <taxon>Phycomycetaceae</taxon>
        <taxon>Phycomyces</taxon>
    </lineage>
</organism>
<dbReference type="Proteomes" id="UP001448207">
    <property type="component" value="Unassembled WGS sequence"/>
</dbReference>
<evidence type="ECO:0000259" key="2">
    <source>
        <dbReference type="PROSITE" id="PS00028"/>
    </source>
</evidence>
<dbReference type="SMART" id="SM01253">
    <property type="entry name" value="Kin17_mid"/>
    <property type="match status" value="1"/>
</dbReference>
<dbReference type="Pfam" id="PF10357">
    <property type="entry name" value="WH_KIN17"/>
    <property type="match status" value="1"/>
</dbReference>
<name>A0ABR3ARW2_PHYBL</name>
<dbReference type="SUPFAM" id="SSF57667">
    <property type="entry name" value="beta-beta-alpha zinc fingers"/>
    <property type="match status" value="1"/>
</dbReference>
<gene>
    <name evidence="3" type="ORF">J3Q64DRAFT_1257067</name>
</gene>
<feature type="region of interest" description="Disordered" evidence="1">
    <location>
        <begin position="159"/>
        <end position="202"/>
    </location>
</feature>
<dbReference type="EMBL" id="JBCLYO010000021">
    <property type="protein sequence ID" value="KAL0079830.1"/>
    <property type="molecule type" value="Genomic_DNA"/>
</dbReference>
<dbReference type="PANTHER" id="PTHR12805:SF0">
    <property type="entry name" value="DNA_RNA-BINDING PROTEIN KIN17"/>
    <property type="match status" value="1"/>
</dbReference>
<dbReference type="InterPro" id="IPR013087">
    <property type="entry name" value="Znf_C2H2_type"/>
</dbReference>